<reference evidence="1" key="1">
    <citation type="submission" date="2022-08" db="EMBL/GenBank/DDBJ databases">
        <title>Genome Sequence of Lecanicillium fungicola.</title>
        <authorList>
            <person name="Buettner E."/>
        </authorList>
    </citation>
    <scope>NUCLEOTIDE SEQUENCE</scope>
    <source>
        <strain evidence="1">Babe33</strain>
    </source>
</reference>
<keyword evidence="2" id="KW-1185">Reference proteome</keyword>
<comment type="caution">
    <text evidence="1">The sequence shown here is derived from an EMBL/GenBank/DDBJ whole genome shotgun (WGS) entry which is preliminary data.</text>
</comment>
<organism evidence="1 2">
    <name type="scientific">Zarea fungicola</name>
    <dbReference type="NCBI Taxonomy" id="93591"/>
    <lineage>
        <taxon>Eukaryota</taxon>
        <taxon>Fungi</taxon>
        <taxon>Dikarya</taxon>
        <taxon>Ascomycota</taxon>
        <taxon>Pezizomycotina</taxon>
        <taxon>Sordariomycetes</taxon>
        <taxon>Hypocreomycetidae</taxon>
        <taxon>Hypocreales</taxon>
        <taxon>Cordycipitaceae</taxon>
        <taxon>Zarea</taxon>
    </lineage>
</organism>
<evidence type="ECO:0000313" key="2">
    <source>
        <dbReference type="Proteomes" id="UP001143910"/>
    </source>
</evidence>
<gene>
    <name evidence="1" type="ORF">NQ176_g9556</name>
</gene>
<proteinExistence type="predicted"/>
<evidence type="ECO:0000313" key="1">
    <source>
        <dbReference type="EMBL" id="KAJ2967651.1"/>
    </source>
</evidence>
<dbReference type="Proteomes" id="UP001143910">
    <property type="component" value="Unassembled WGS sequence"/>
</dbReference>
<dbReference type="EMBL" id="JANJQO010002228">
    <property type="protein sequence ID" value="KAJ2967651.1"/>
    <property type="molecule type" value="Genomic_DNA"/>
</dbReference>
<sequence>MEMGSKRRKLDHDGQGIRHKGLIDFESLDATRISAASTFVLQTNELLKETKLDYDAAFRGLDSQLYRLKGIIDMIEPHDSLPIHDASIKFEKKHRIAIPYPDPKPTKESNYKVAFSPPTQCNVVGSYVGKTMSKLQERQGIDMVVQMPKTLFQDKDYLDMRYFYRRAYYIAYVAAKIKSELCEEMEIHYELLHENPLLPILVLRLPTHEGVKSHKNPAKRDIHIRLIPCAPEELFPWSKLTPVSNNIRTESTDENKSNQISTPFYNSTLNAERTFIQYLRVTSNAQKECSSFSEACILGRVWLHQRGFGSTISRGGFGHFEWAAMTALLLNMGGRKGKAALSTSLSAVELFKAAIQFLSTTDFTKKAFAFNSPYGPPETVKETGPTMFDPIRQLNLLFKMTPWSANFLQMCAKSTAELLADEAAEKFDATFIAKMNIPLQVFDAVLGIKNPSLTKYAGLVDRRCEVVKFALETHRVLKKAFGNRAQLVHIQLPSRKQWKLAGSSPDSATTITVGVIFDPIHMSRQMEHGPPAQDQKEAAKFRQFWGEKAELRLFKDGSFLECVEWHSKLPHELCTEIAQESLNRHLKLSRENMTVMGESLAKAIMISHMDKSAFNAARSSFQKLEHDVRSLEEMPLQIRQLSPVSALTRYASLHAPHIGYHKGSVEPIDVNLYFEASSKWPDNITAIQEAKIEFLLDIDRRLTASYENIKTFLGRENREIGISNLAYLDILYDSGAAFRLRIHCDLEEPLLDRQMKNKALDHQTQEEAEQAGLRFNWLFNILPLHTQTIATYCTRLPALSPTIRLTKRWFAAHKLSGHFSEELIELFALHAFMQPYPWLTPSSVTTGFLRTLALLSKWDWREQPLVLDTATELTTAERTNIQRELEGWRKRDPNMNHTVLF</sequence>
<accession>A0ACC1MLZ0</accession>
<protein>
    <submittedName>
        <fullName evidence="1">Uncharacterized protein</fullName>
    </submittedName>
</protein>
<name>A0ACC1MLZ0_9HYPO</name>